<sequence length="87" mass="9022">MAVAIAQHFRVLNGGDSDGGVLRGVPAADVKRFPGAAFFVFADTDAEFGERAHTASVENARTLLEDVDENKTESPANGHVGPVAGAK</sequence>
<dbReference type="HOGENOM" id="CLU_2477582_0_0_7"/>
<evidence type="ECO:0000256" key="1">
    <source>
        <dbReference type="SAM" id="MobiDB-lite"/>
    </source>
</evidence>
<proteinExistence type="predicted"/>
<dbReference type="EMBL" id="AZHX01001242">
    <property type="protein sequence ID" value="ETX04345.1"/>
    <property type="molecule type" value="Genomic_DNA"/>
</dbReference>
<feature type="region of interest" description="Disordered" evidence="1">
    <location>
        <begin position="66"/>
        <end position="87"/>
    </location>
</feature>
<evidence type="ECO:0000313" key="2">
    <source>
        <dbReference type="EMBL" id="ETX04345.1"/>
    </source>
</evidence>
<dbReference type="Proteomes" id="UP000019140">
    <property type="component" value="Unassembled WGS sequence"/>
</dbReference>
<name>W4M2C7_9BACT</name>
<reference evidence="2 3" key="1">
    <citation type="journal article" date="2014" name="Nature">
        <title>An environmental bacterial taxon with a large and distinct metabolic repertoire.</title>
        <authorList>
            <person name="Wilson M.C."/>
            <person name="Mori T."/>
            <person name="Ruckert C."/>
            <person name="Uria A.R."/>
            <person name="Helf M.J."/>
            <person name="Takada K."/>
            <person name="Gernert C."/>
            <person name="Steffens U.A."/>
            <person name="Heycke N."/>
            <person name="Schmitt S."/>
            <person name="Rinke C."/>
            <person name="Helfrich E.J."/>
            <person name="Brachmann A.O."/>
            <person name="Gurgui C."/>
            <person name="Wakimoto T."/>
            <person name="Kracht M."/>
            <person name="Crusemann M."/>
            <person name="Hentschel U."/>
            <person name="Abe I."/>
            <person name="Matsunaga S."/>
            <person name="Kalinowski J."/>
            <person name="Takeyama H."/>
            <person name="Piel J."/>
        </authorList>
    </citation>
    <scope>NUCLEOTIDE SEQUENCE [LARGE SCALE GENOMIC DNA]</scope>
    <source>
        <strain evidence="3">TSY2</strain>
    </source>
</reference>
<accession>W4M2C7</accession>
<comment type="caution">
    <text evidence="2">The sequence shown here is derived from an EMBL/GenBank/DDBJ whole genome shotgun (WGS) entry which is preliminary data.</text>
</comment>
<organism evidence="2 3">
    <name type="scientific">Candidatus Entotheonella gemina</name>
    <dbReference type="NCBI Taxonomy" id="1429439"/>
    <lineage>
        <taxon>Bacteria</taxon>
        <taxon>Pseudomonadati</taxon>
        <taxon>Nitrospinota/Tectimicrobiota group</taxon>
        <taxon>Candidatus Tectimicrobiota</taxon>
        <taxon>Candidatus Entotheonellia</taxon>
        <taxon>Candidatus Entotheonellales</taxon>
        <taxon>Candidatus Entotheonellaceae</taxon>
        <taxon>Candidatus Entotheonella</taxon>
    </lineage>
</organism>
<protein>
    <submittedName>
        <fullName evidence="2">Uncharacterized protein</fullName>
    </submittedName>
</protein>
<evidence type="ECO:0000313" key="3">
    <source>
        <dbReference type="Proteomes" id="UP000019140"/>
    </source>
</evidence>
<keyword evidence="3" id="KW-1185">Reference proteome</keyword>
<dbReference type="AlphaFoldDB" id="W4M2C7"/>
<gene>
    <name evidence="2" type="ORF">ETSY2_29270</name>
</gene>